<comment type="catalytic activity">
    <reaction evidence="7">
        <text>[(1-&gt;4)-alpha-D-galacturonosyl methyl ester](n) + n H2O = [(1-&gt;4)-alpha-D-galacturonosyl](n) + n methanol + n H(+)</text>
        <dbReference type="Rhea" id="RHEA:22380"/>
        <dbReference type="Rhea" id="RHEA-COMP:14570"/>
        <dbReference type="Rhea" id="RHEA-COMP:14573"/>
        <dbReference type="ChEBI" id="CHEBI:15377"/>
        <dbReference type="ChEBI" id="CHEBI:15378"/>
        <dbReference type="ChEBI" id="CHEBI:17790"/>
        <dbReference type="ChEBI" id="CHEBI:140522"/>
        <dbReference type="ChEBI" id="CHEBI:140523"/>
        <dbReference type="EC" id="3.1.1.11"/>
    </reaction>
</comment>
<accession>A0A6D2HVT3</accession>
<dbReference type="InterPro" id="IPR011050">
    <property type="entry name" value="Pectin_lyase_fold/virulence"/>
</dbReference>
<dbReference type="OrthoDB" id="2019149at2759"/>
<dbReference type="InterPro" id="IPR012334">
    <property type="entry name" value="Pectin_lyas_fold"/>
</dbReference>
<dbReference type="NCBIfam" id="TIGR01614">
    <property type="entry name" value="PME_inhib"/>
    <property type="match status" value="1"/>
</dbReference>
<proteinExistence type="inferred from homology"/>
<evidence type="ECO:0000256" key="2">
    <source>
        <dbReference type="ARBA" id="ARBA00006027"/>
    </source>
</evidence>
<dbReference type="Pfam" id="PF04043">
    <property type="entry name" value="PMEI"/>
    <property type="match status" value="1"/>
</dbReference>
<evidence type="ECO:0000259" key="8">
    <source>
        <dbReference type="SMART" id="SM00856"/>
    </source>
</evidence>
<dbReference type="PROSITE" id="PS00503">
    <property type="entry name" value="PECTINESTERASE_2"/>
    <property type="match status" value="1"/>
</dbReference>
<comment type="caution">
    <text evidence="9">The sequence shown here is derived from an EMBL/GenBank/DDBJ whole genome shotgun (WGS) entry which is preliminary data.</text>
</comment>
<gene>
    <name evidence="9" type="ORF">MERR_LOCUS4564</name>
</gene>
<evidence type="ECO:0000313" key="10">
    <source>
        <dbReference type="Proteomes" id="UP000467841"/>
    </source>
</evidence>
<comment type="similarity">
    <text evidence="3">In the C-terminal section; belongs to the pectinesterase family.</text>
</comment>
<comment type="similarity">
    <text evidence="2">In the N-terminal section; belongs to the PMEI family.</text>
</comment>
<dbReference type="SUPFAM" id="SSF101148">
    <property type="entry name" value="Plant invertase/pectin methylesterase inhibitor"/>
    <property type="match status" value="1"/>
</dbReference>
<evidence type="ECO:0000256" key="3">
    <source>
        <dbReference type="ARBA" id="ARBA00007786"/>
    </source>
</evidence>
<organism evidence="9 10">
    <name type="scientific">Microthlaspi erraticum</name>
    <dbReference type="NCBI Taxonomy" id="1685480"/>
    <lineage>
        <taxon>Eukaryota</taxon>
        <taxon>Viridiplantae</taxon>
        <taxon>Streptophyta</taxon>
        <taxon>Embryophyta</taxon>
        <taxon>Tracheophyta</taxon>
        <taxon>Spermatophyta</taxon>
        <taxon>Magnoliopsida</taxon>
        <taxon>eudicotyledons</taxon>
        <taxon>Gunneridae</taxon>
        <taxon>Pentapetalae</taxon>
        <taxon>rosids</taxon>
        <taxon>malvids</taxon>
        <taxon>Brassicales</taxon>
        <taxon>Brassicaceae</taxon>
        <taxon>Coluteocarpeae</taxon>
        <taxon>Microthlaspi</taxon>
    </lineage>
</organism>
<dbReference type="GO" id="GO:0030599">
    <property type="term" value="F:pectinesterase activity"/>
    <property type="evidence" value="ECO:0007669"/>
    <property type="project" value="UniProtKB-UniRule"/>
</dbReference>
<keyword evidence="4 7" id="KW-0378">Hydrolase</keyword>
<evidence type="ECO:0000256" key="5">
    <source>
        <dbReference type="ARBA" id="ARBA00023085"/>
    </source>
</evidence>
<sequence>MKGRVIAAKCFIILIVASSASNVVLGNETEAIEERCDQTPHPGQCKTLLIQHPSTNRPIQSATQFLEVSVERTLDGALKARSDTYSLGAQFDSKQAWEDCMELYDQTIHRLNESVSCPVNVCSRSDVQAWLSTALTNLDTCRQGMSLLGGVSSGSLQSMLQSITIDVINALAINKVTLTETNGNVFGALGINGMRKPSTGKRVDAVVAKDGSGDYKTIQEAVDAAGQRPKGSRRYVIHVRQGVYEEYVTVGINSNNVMIIGDGIGKTIITGDKSNARGFSTYKSATFVAEGDGFVARNLTIRNTAGPESLQAVALRSNSDRSVFYRCSIQGYQDTLYVHSGRQFFRQCDVYGTVDFIFGNAASLFQNCRIFARYPPNGVNTITAQGRVNLNQTTGIVIHNSVVREAPGAQLGRRGVRTYLGRPWKEYARMVVMETYLDRLVDPKGWLDWNHSTSFRRTLYYGEYRNTGPGSGTENRVDWAGFHVISDIEEARQFTLPEFVGAASWLPATKVPFTPSSISD</sequence>
<reference evidence="9" key="1">
    <citation type="submission" date="2020-01" db="EMBL/GenBank/DDBJ databases">
        <authorList>
            <person name="Mishra B."/>
        </authorList>
    </citation>
    <scope>NUCLEOTIDE SEQUENCE [LARGE SCALE GENOMIC DNA]</scope>
</reference>
<keyword evidence="10" id="KW-1185">Reference proteome</keyword>
<dbReference type="Gene3D" id="1.20.140.40">
    <property type="entry name" value="Invertase/pectin methylesterase inhibitor family protein"/>
    <property type="match status" value="1"/>
</dbReference>
<dbReference type="SUPFAM" id="SSF51126">
    <property type="entry name" value="Pectin lyase-like"/>
    <property type="match status" value="1"/>
</dbReference>
<dbReference type="GO" id="GO:0045490">
    <property type="term" value="P:pectin catabolic process"/>
    <property type="evidence" value="ECO:0007669"/>
    <property type="project" value="UniProtKB-UniRule"/>
</dbReference>
<dbReference type="EMBL" id="CACVBM020000321">
    <property type="protein sequence ID" value="CAA7017329.1"/>
    <property type="molecule type" value="Genomic_DNA"/>
</dbReference>
<comment type="pathway">
    <text evidence="1 7">Glycan metabolism; pectin degradation; 2-dehydro-3-deoxy-D-gluconate from pectin: step 1/5.</text>
</comment>
<dbReference type="FunFam" id="2.160.20.10:FF:000001">
    <property type="entry name" value="Pectinesterase"/>
    <property type="match status" value="1"/>
</dbReference>
<dbReference type="InterPro" id="IPR035513">
    <property type="entry name" value="Invertase/methylesterase_inhib"/>
</dbReference>
<evidence type="ECO:0000256" key="4">
    <source>
        <dbReference type="ARBA" id="ARBA00022801"/>
    </source>
</evidence>
<feature type="signal peptide" evidence="7">
    <location>
        <begin position="1"/>
        <end position="26"/>
    </location>
</feature>
<protein>
    <recommendedName>
        <fullName evidence="7">Pectinesterase</fullName>
        <ecNumber evidence="7">3.1.1.11</ecNumber>
    </recommendedName>
</protein>
<dbReference type="GO" id="GO:0042545">
    <property type="term" value="P:cell wall modification"/>
    <property type="evidence" value="ECO:0007669"/>
    <property type="project" value="UniProtKB-UniRule"/>
</dbReference>
<dbReference type="Proteomes" id="UP000467841">
    <property type="component" value="Unassembled WGS sequence"/>
</dbReference>
<dbReference type="InterPro" id="IPR033131">
    <property type="entry name" value="Pectinesterase_Asp_AS"/>
</dbReference>
<dbReference type="InterPro" id="IPR000070">
    <property type="entry name" value="Pectinesterase_cat"/>
</dbReference>
<evidence type="ECO:0000256" key="7">
    <source>
        <dbReference type="RuleBase" id="RU000589"/>
    </source>
</evidence>
<dbReference type="SMART" id="SM00856">
    <property type="entry name" value="PMEI"/>
    <property type="match status" value="1"/>
</dbReference>
<dbReference type="InterPro" id="IPR006501">
    <property type="entry name" value="Pectinesterase_inhib_dom"/>
</dbReference>
<dbReference type="UniPathway" id="UPA00545">
    <property type="reaction ID" value="UER00823"/>
</dbReference>
<feature type="domain" description="Pectinesterase inhibitor" evidence="8">
    <location>
        <begin position="27"/>
        <end position="173"/>
    </location>
</feature>
<evidence type="ECO:0000256" key="6">
    <source>
        <dbReference type="PROSITE-ProRule" id="PRU10040"/>
    </source>
</evidence>
<dbReference type="AlphaFoldDB" id="A0A6D2HVT3"/>
<feature type="chain" id="PRO_5025715837" description="Pectinesterase" evidence="7">
    <location>
        <begin position="27"/>
        <end position="520"/>
    </location>
</feature>
<name>A0A6D2HVT3_9BRAS</name>
<dbReference type="EC" id="3.1.1.11" evidence="7"/>
<dbReference type="Pfam" id="PF01095">
    <property type="entry name" value="Pectinesterase"/>
    <property type="match status" value="1"/>
</dbReference>
<feature type="active site" evidence="6">
    <location>
        <position position="355"/>
    </location>
</feature>
<dbReference type="CDD" id="cd15798">
    <property type="entry name" value="PMEI-like_3"/>
    <property type="match status" value="1"/>
</dbReference>
<evidence type="ECO:0000313" key="9">
    <source>
        <dbReference type="EMBL" id="CAA7017329.1"/>
    </source>
</evidence>
<keyword evidence="7" id="KW-0732">Signal</keyword>
<keyword evidence="5 7" id="KW-0063">Aspartyl esterase</keyword>
<dbReference type="PANTHER" id="PTHR31707">
    <property type="entry name" value="PECTINESTERASE"/>
    <property type="match status" value="1"/>
</dbReference>
<dbReference type="Gene3D" id="2.160.20.10">
    <property type="entry name" value="Single-stranded right-handed beta-helix, Pectin lyase-like"/>
    <property type="match status" value="1"/>
</dbReference>
<dbReference type="GO" id="GO:0004857">
    <property type="term" value="F:enzyme inhibitor activity"/>
    <property type="evidence" value="ECO:0007669"/>
    <property type="project" value="InterPro"/>
</dbReference>
<evidence type="ECO:0000256" key="1">
    <source>
        <dbReference type="ARBA" id="ARBA00005184"/>
    </source>
</evidence>